<accession>U3KTH6</accession>
<evidence type="ECO:0000256" key="18">
    <source>
        <dbReference type="RuleBase" id="RU003403"/>
    </source>
</evidence>
<feature type="transmembrane region" description="Helical" evidence="18">
    <location>
        <begin position="317"/>
        <end position="336"/>
    </location>
</feature>
<evidence type="ECO:0000256" key="17">
    <source>
        <dbReference type="ARBA" id="ARBA00049551"/>
    </source>
</evidence>
<evidence type="ECO:0000256" key="4">
    <source>
        <dbReference type="ARBA" id="ARBA00012944"/>
    </source>
</evidence>
<comment type="similarity">
    <text evidence="3 18">Belongs to the complex I subunit 2 family.</text>
</comment>
<keyword evidence="10 18" id="KW-1278">Translocase</keyword>
<evidence type="ECO:0000256" key="5">
    <source>
        <dbReference type="ARBA" id="ARBA00021008"/>
    </source>
</evidence>
<evidence type="ECO:0000256" key="2">
    <source>
        <dbReference type="ARBA" id="ARBA00004448"/>
    </source>
</evidence>
<keyword evidence="8 18" id="KW-0812">Transmembrane</keyword>
<feature type="transmembrane region" description="Helical" evidence="18">
    <location>
        <begin position="60"/>
        <end position="80"/>
    </location>
</feature>
<evidence type="ECO:0000313" key="20">
    <source>
        <dbReference type="EMBL" id="AEV44847.1"/>
    </source>
</evidence>
<feature type="transmembrane region" description="Helical" evidence="18">
    <location>
        <begin position="144"/>
        <end position="163"/>
    </location>
</feature>
<evidence type="ECO:0000256" key="1">
    <source>
        <dbReference type="ARBA" id="ARBA00003257"/>
    </source>
</evidence>
<keyword evidence="15 18" id="KW-0496">Mitochondrion</keyword>
<dbReference type="PANTHER" id="PTHR46552:SF1">
    <property type="entry name" value="NADH-UBIQUINONE OXIDOREDUCTASE CHAIN 2"/>
    <property type="match status" value="1"/>
</dbReference>
<evidence type="ECO:0000259" key="19">
    <source>
        <dbReference type="Pfam" id="PF00361"/>
    </source>
</evidence>
<dbReference type="EMBL" id="JN990599">
    <property type="protein sequence ID" value="AEV44847.1"/>
    <property type="molecule type" value="Genomic_DNA"/>
</dbReference>
<keyword evidence="12 18" id="KW-1133">Transmembrane helix</keyword>
<dbReference type="PANTHER" id="PTHR46552">
    <property type="entry name" value="NADH-UBIQUINONE OXIDOREDUCTASE CHAIN 2"/>
    <property type="match status" value="1"/>
</dbReference>
<evidence type="ECO:0000256" key="9">
    <source>
        <dbReference type="ARBA" id="ARBA00022792"/>
    </source>
</evidence>
<feature type="transmembrane region" description="Helical" evidence="18">
    <location>
        <begin position="266"/>
        <end position="296"/>
    </location>
</feature>
<evidence type="ECO:0000256" key="15">
    <source>
        <dbReference type="ARBA" id="ARBA00023128"/>
    </source>
</evidence>
<reference evidence="20" key="2">
    <citation type="journal article" date="2014" name="Genome Biol. Evol.">
        <title>Comparative analysis of mitochondrial genomes in diplura (hexapoda, arthropoda): taxon sampling is crucial for phylogenetic inferences.</title>
        <authorList>
            <person name="Chen W.J."/>
            <person name="Koch M."/>
            <person name="Mallatt J.M."/>
            <person name="Luan Y.X."/>
        </authorList>
    </citation>
    <scope>NUCLEOTIDE SEQUENCE</scope>
</reference>
<dbReference type="CTD" id="4536"/>
<dbReference type="PRINTS" id="PR01436">
    <property type="entry name" value="NADHDHGNASE2"/>
</dbReference>
<protein>
    <recommendedName>
        <fullName evidence="5 18">NADH-ubiquinone oxidoreductase chain 2</fullName>
        <ecNumber evidence="4 18">7.1.1.2</ecNumber>
    </recommendedName>
</protein>
<keyword evidence="6" id="KW-0813">Transport</keyword>
<organism evidence="20">
    <name type="scientific">Parajapyx emeryanus</name>
    <dbReference type="NCBI Taxonomy" id="165473"/>
    <lineage>
        <taxon>Eukaryota</taxon>
        <taxon>Metazoa</taxon>
        <taxon>Ecdysozoa</taxon>
        <taxon>Arthropoda</taxon>
        <taxon>Hexapoda</taxon>
        <taxon>Diplura</taxon>
        <taxon>Dicellurata</taxon>
        <taxon>Japygoidea</taxon>
        <taxon>Parajapygidae</taxon>
        <taxon>Parajapyx</taxon>
    </lineage>
</organism>
<dbReference type="AlphaFoldDB" id="U3KTH6"/>
<name>U3KTH6_9HEXA</name>
<keyword evidence="14 18" id="KW-0830">Ubiquinone</keyword>
<dbReference type="GeneID" id="17427364"/>
<reference evidence="20" key="1">
    <citation type="submission" date="2011-11" db="EMBL/GenBank/DDBJ databases">
        <authorList>
            <person name="Chen W.-J."/>
            <person name="Luan Y.-X."/>
        </authorList>
    </citation>
    <scope>NUCLEOTIDE SEQUENCE</scope>
</reference>
<evidence type="ECO:0000256" key="8">
    <source>
        <dbReference type="ARBA" id="ARBA00022692"/>
    </source>
</evidence>
<feature type="transmembrane region" description="Helical" evidence="18">
    <location>
        <begin position="193"/>
        <end position="215"/>
    </location>
</feature>
<evidence type="ECO:0000256" key="10">
    <source>
        <dbReference type="ARBA" id="ARBA00022967"/>
    </source>
</evidence>
<feature type="transmembrane region" description="Helical" evidence="18">
    <location>
        <begin position="235"/>
        <end position="254"/>
    </location>
</feature>
<geneLocation type="mitochondrion" evidence="20"/>
<keyword evidence="13 18" id="KW-0520">NAD</keyword>
<evidence type="ECO:0000256" key="3">
    <source>
        <dbReference type="ARBA" id="ARBA00007012"/>
    </source>
</evidence>
<comment type="subcellular location">
    <subcellularLocation>
        <location evidence="2 18">Mitochondrion inner membrane</location>
        <topology evidence="2 18">Multi-pass membrane protein</topology>
    </subcellularLocation>
</comment>
<sequence>MIPKPNKMLFMLTLMSGTIISISSSSWFGAWMGLEINLLSFIPIIMSKTNQRTSEAALKYFIIQAVGSSVLIMASVGLMFKSALINTWLIQSPMILALLLKTGAAPVHFWFPGVMEGMAWMSGILLMTWQKIAPLMLMSYMKIYELFMVSAALSGMVGALGGLNQTLLRKLMAYSSIGHIGWMLSSMTISENFWMTYMLVYSLLSTILGVMFLSFNMFHLGQMFSMMAESFTKKFFFSSNLLSLGGLPPFLGFLPKWMVIQILMKTSVLITITLIMSALLNLFYYLRISFASFILLNQSSKWLTKSPNFNIKSPWETWLTMLSIGGMLFMPLIWPLM</sequence>
<feature type="domain" description="NADH:quinone oxidoreductase/Mrp antiporter transmembrane" evidence="19">
    <location>
        <begin position="24"/>
        <end position="278"/>
    </location>
</feature>
<dbReference type="EC" id="7.1.1.2" evidence="4 18"/>
<keyword evidence="16 18" id="KW-0472">Membrane</keyword>
<feature type="transmembrane region" description="Helical" evidence="18">
    <location>
        <begin position="92"/>
        <end position="111"/>
    </location>
</feature>
<evidence type="ECO:0000256" key="11">
    <source>
        <dbReference type="ARBA" id="ARBA00022982"/>
    </source>
</evidence>
<dbReference type="InterPro" id="IPR003917">
    <property type="entry name" value="NADH_UbQ_OxRdtase_chain2"/>
</dbReference>
<evidence type="ECO:0000256" key="12">
    <source>
        <dbReference type="ARBA" id="ARBA00022989"/>
    </source>
</evidence>
<evidence type="ECO:0000256" key="16">
    <source>
        <dbReference type="ARBA" id="ARBA00023136"/>
    </source>
</evidence>
<evidence type="ECO:0000256" key="6">
    <source>
        <dbReference type="ARBA" id="ARBA00022448"/>
    </source>
</evidence>
<dbReference type="InterPro" id="IPR001750">
    <property type="entry name" value="ND/Mrp_TM"/>
</dbReference>
<keyword evidence="11 18" id="KW-0249">Electron transport</keyword>
<evidence type="ECO:0000256" key="7">
    <source>
        <dbReference type="ARBA" id="ARBA00022660"/>
    </source>
</evidence>
<dbReference type="InterPro" id="IPR050175">
    <property type="entry name" value="Complex_I_Subunit_2"/>
</dbReference>
<dbReference type="RefSeq" id="YP_008757582.1">
    <property type="nucleotide sequence ID" value="NC_022673.1"/>
</dbReference>
<dbReference type="Pfam" id="PF00361">
    <property type="entry name" value="Proton_antipo_M"/>
    <property type="match status" value="1"/>
</dbReference>
<evidence type="ECO:0000256" key="14">
    <source>
        <dbReference type="ARBA" id="ARBA00023075"/>
    </source>
</evidence>
<dbReference type="GO" id="GO:0008137">
    <property type="term" value="F:NADH dehydrogenase (ubiquinone) activity"/>
    <property type="evidence" value="ECO:0007669"/>
    <property type="project" value="UniProtKB-EC"/>
</dbReference>
<evidence type="ECO:0000256" key="13">
    <source>
        <dbReference type="ARBA" id="ARBA00023027"/>
    </source>
</evidence>
<keyword evidence="7 18" id="KW-0679">Respiratory chain</keyword>
<proteinExistence type="inferred from homology"/>
<dbReference type="GO" id="GO:0005743">
    <property type="term" value="C:mitochondrial inner membrane"/>
    <property type="evidence" value="ECO:0007669"/>
    <property type="project" value="UniProtKB-SubCell"/>
</dbReference>
<gene>
    <name evidence="20" type="primary">ND2</name>
</gene>
<comment type="function">
    <text evidence="1">Core subunit of the mitochondrial membrane respiratory chain NADH dehydrogenase (Complex I) that is believed to belong to the minimal assembly required for catalysis. Complex I functions in the transfer of electrons from NADH to the respiratory chain. The immediate electron acceptor for the enzyme is believed to be ubiquinone.</text>
</comment>
<comment type="function">
    <text evidence="18">Core subunit of the mitochondrial membrane respiratory chain NADH dehydrogenase (Complex I) which catalyzes electron transfer from NADH through the respiratory chain, using ubiquinone as an electron acceptor. Essential for the catalytic activity and assembly of complex I.</text>
</comment>
<comment type="catalytic activity">
    <reaction evidence="17 18">
        <text>a ubiquinone + NADH + 5 H(+)(in) = a ubiquinol + NAD(+) + 4 H(+)(out)</text>
        <dbReference type="Rhea" id="RHEA:29091"/>
        <dbReference type="Rhea" id="RHEA-COMP:9565"/>
        <dbReference type="Rhea" id="RHEA-COMP:9566"/>
        <dbReference type="ChEBI" id="CHEBI:15378"/>
        <dbReference type="ChEBI" id="CHEBI:16389"/>
        <dbReference type="ChEBI" id="CHEBI:17976"/>
        <dbReference type="ChEBI" id="CHEBI:57540"/>
        <dbReference type="ChEBI" id="CHEBI:57945"/>
        <dbReference type="EC" id="7.1.1.2"/>
    </reaction>
</comment>
<keyword evidence="9 18" id="KW-0999">Mitochondrion inner membrane</keyword>
<dbReference type="GO" id="GO:0006120">
    <property type="term" value="P:mitochondrial electron transport, NADH to ubiquinone"/>
    <property type="evidence" value="ECO:0007669"/>
    <property type="project" value="InterPro"/>
</dbReference>